<reference evidence="4" key="1">
    <citation type="submission" date="2022-12" db="EMBL/GenBank/DDBJ databases">
        <authorList>
            <person name="Wang J."/>
        </authorList>
    </citation>
    <scope>NUCLEOTIDE SEQUENCE</scope>
    <source>
        <strain evidence="4">HY-42-06</strain>
    </source>
</reference>
<keyword evidence="3" id="KW-0749">Sporulation</keyword>
<keyword evidence="5" id="KW-1185">Reference proteome</keyword>
<evidence type="ECO:0000256" key="1">
    <source>
        <dbReference type="ARBA" id="ARBA00004288"/>
    </source>
</evidence>
<name>A0ABT4CQN6_9CLOT</name>
<comment type="subcellular location">
    <subcellularLocation>
        <location evidence="1">Spore core</location>
    </subcellularLocation>
</comment>
<dbReference type="EMBL" id="JAPQES010000004">
    <property type="protein sequence ID" value="MCY6371374.1"/>
    <property type="molecule type" value="Genomic_DNA"/>
</dbReference>
<accession>A0ABT4CQN6</accession>
<sequence length="66" mass="7901">MNMKRLHEIITNRENVKILYEGHPVWIERLDNDTETAQIRTLDTQEIKGVYVRELINTEDVVKIKH</sequence>
<evidence type="ECO:0000313" key="5">
    <source>
        <dbReference type="Proteomes" id="UP001079657"/>
    </source>
</evidence>
<dbReference type="Proteomes" id="UP001079657">
    <property type="component" value="Unassembled WGS sequence"/>
</dbReference>
<dbReference type="RefSeq" id="WP_268050240.1">
    <property type="nucleotide sequence ID" value="NZ_JAPQES010000004.1"/>
</dbReference>
<dbReference type="Pfam" id="PF08141">
    <property type="entry name" value="SspH"/>
    <property type="match status" value="1"/>
</dbReference>
<organism evidence="4 5">
    <name type="scientific">Clostridium ganghwense</name>
    <dbReference type="NCBI Taxonomy" id="312089"/>
    <lineage>
        <taxon>Bacteria</taxon>
        <taxon>Bacillati</taxon>
        <taxon>Bacillota</taxon>
        <taxon>Clostridia</taxon>
        <taxon>Eubacteriales</taxon>
        <taxon>Clostridiaceae</taxon>
        <taxon>Clostridium</taxon>
    </lineage>
</organism>
<dbReference type="InterPro" id="IPR012610">
    <property type="entry name" value="SASP_SspH"/>
</dbReference>
<comment type="caution">
    <text evidence="4">The sequence shown here is derived from an EMBL/GenBank/DDBJ whole genome shotgun (WGS) entry which is preliminary data.</text>
</comment>
<evidence type="ECO:0000313" key="4">
    <source>
        <dbReference type="EMBL" id="MCY6371374.1"/>
    </source>
</evidence>
<gene>
    <name evidence="4" type="ORF">OXH55_12060</name>
</gene>
<evidence type="ECO:0000256" key="3">
    <source>
        <dbReference type="ARBA" id="ARBA00022969"/>
    </source>
</evidence>
<proteinExistence type="inferred from homology"/>
<evidence type="ECO:0000256" key="2">
    <source>
        <dbReference type="ARBA" id="ARBA00006573"/>
    </source>
</evidence>
<protein>
    <submittedName>
        <fullName evidence="4">H-type small acid-soluble spore protein</fullName>
    </submittedName>
</protein>
<comment type="similarity">
    <text evidence="2">Belongs to the SspH family.</text>
</comment>